<feature type="domain" description="Glycosyltransferase subfamily 4-like N-terminal" evidence="13">
    <location>
        <begin position="50"/>
        <end position="219"/>
    </location>
</feature>
<keyword evidence="5" id="KW-0328">Glycosyltransferase</keyword>
<comment type="pathway">
    <text evidence="2">Protein modification; protein glycosylation.</text>
</comment>
<evidence type="ECO:0000256" key="3">
    <source>
        <dbReference type="ARBA" id="ARBA00012611"/>
    </source>
</evidence>
<evidence type="ECO:0000256" key="12">
    <source>
        <dbReference type="SAM" id="Phobius"/>
    </source>
</evidence>
<dbReference type="SUPFAM" id="SSF53756">
    <property type="entry name" value="UDP-Glycosyltransferase/glycogen phosphorylase"/>
    <property type="match status" value="1"/>
</dbReference>
<feature type="transmembrane region" description="Helical" evidence="12">
    <location>
        <begin position="95"/>
        <end position="124"/>
    </location>
</feature>
<dbReference type="InterPro" id="IPR026051">
    <property type="entry name" value="ALG1-like"/>
</dbReference>
<evidence type="ECO:0000256" key="6">
    <source>
        <dbReference type="ARBA" id="ARBA00022679"/>
    </source>
</evidence>
<comment type="subcellular location">
    <subcellularLocation>
        <location evidence="1">Endoplasmic reticulum membrane</location>
        <topology evidence="1">Single-pass membrane protein</topology>
    </subcellularLocation>
</comment>
<dbReference type="EMBL" id="JADNYJ010000002">
    <property type="protein sequence ID" value="KAF8912892.1"/>
    <property type="molecule type" value="Genomic_DNA"/>
</dbReference>
<accession>A0A9P5P240</accession>
<evidence type="ECO:0000313" key="14">
    <source>
        <dbReference type="EMBL" id="KAF8912892.1"/>
    </source>
</evidence>
<evidence type="ECO:0000256" key="7">
    <source>
        <dbReference type="ARBA" id="ARBA00022692"/>
    </source>
</evidence>
<dbReference type="PANTHER" id="PTHR13036">
    <property type="entry name" value="BETA1,4 MANNOSYLTRANSFERASE"/>
    <property type="match status" value="1"/>
</dbReference>
<comment type="function">
    <text evidence="11">Participates in the formation of the lipid-linked precursor oligosaccharide for N-glycosylation. Involved in assembling the dolichol-pyrophosphate-GlcNAc(2)-Man(5) intermediate on the cytoplasmic surface of the ER.</text>
</comment>
<dbReference type="PANTHER" id="PTHR13036:SF0">
    <property type="entry name" value="CHITOBIOSYLDIPHOSPHODOLICHOL BETA-MANNOSYLTRANSFERASE"/>
    <property type="match status" value="1"/>
</dbReference>
<dbReference type="Pfam" id="PF13579">
    <property type="entry name" value="Glyco_trans_4_4"/>
    <property type="match status" value="1"/>
</dbReference>
<sequence length="489" mass="55556">MSGQVLQILLFLPFLLLVWFLWKLLRPRNQHSLRSVAILVLGDIGRSPRMMYHAQSFAENGFVTDLIGYGGSKPIPSLERLPRVRMRHLPELPRIFHSLPFLLTAPIKVLYQIISILLCLLVWIDIPPEFILVQNPPSIPTLALVQLVGRIHGSKVIIDWHNLGYSILALKLGKAHPLVRIAAWLEATFGRFAYAHLFVTRAMRDFLVKKWDIQGHKVVLYDRPPHHFHRSSAQETHELFCKLQQKLILETKIRDFLPTASIPFSTVMTQISERDSPDTGSPSLSTYSEVLMPTSRSDRPALIVSSTSWTPDEDFSILLDALQIYDTQAQDLANKRQSKERLPKLLLHETWKWVRCVSLWLEAEDYPTLLGSADLGVCLHDSSSALDLPMKVVDMFGCGLPVCALAFECLDELVKNGENGLIFQSASELASQLEQLLLSFPNAPALRTLRASLDSMSRPSRQNEIWTWGTWEENWDRVIKPLILSDVHS</sequence>
<evidence type="ECO:0000256" key="10">
    <source>
        <dbReference type="ARBA" id="ARBA00023136"/>
    </source>
</evidence>
<dbReference type="Proteomes" id="UP000724874">
    <property type="component" value="Unassembled WGS sequence"/>
</dbReference>
<proteinExistence type="predicted"/>
<evidence type="ECO:0000256" key="9">
    <source>
        <dbReference type="ARBA" id="ARBA00022989"/>
    </source>
</evidence>
<keyword evidence="7 12" id="KW-0812">Transmembrane</keyword>
<keyword evidence="9 12" id="KW-1133">Transmembrane helix</keyword>
<dbReference type="InterPro" id="IPR028098">
    <property type="entry name" value="Glyco_trans_4-like_N"/>
</dbReference>
<name>A0A9P5P240_GYMJU</name>
<evidence type="ECO:0000259" key="13">
    <source>
        <dbReference type="Pfam" id="PF13579"/>
    </source>
</evidence>
<dbReference type="EC" id="2.4.1.142" evidence="3"/>
<evidence type="ECO:0000256" key="8">
    <source>
        <dbReference type="ARBA" id="ARBA00022824"/>
    </source>
</evidence>
<feature type="transmembrane region" description="Helical" evidence="12">
    <location>
        <begin position="6"/>
        <end position="25"/>
    </location>
</feature>
<dbReference type="OrthoDB" id="614844at2759"/>
<keyword evidence="10 12" id="KW-0472">Membrane</keyword>
<evidence type="ECO:0000256" key="11">
    <source>
        <dbReference type="ARBA" id="ARBA00024899"/>
    </source>
</evidence>
<evidence type="ECO:0000256" key="2">
    <source>
        <dbReference type="ARBA" id="ARBA00004922"/>
    </source>
</evidence>
<dbReference type="Gene3D" id="3.40.50.2000">
    <property type="entry name" value="Glycogen Phosphorylase B"/>
    <property type="match status" value="1"/>
</dbReference>
<protein>
    <recommendedName>
        <fullName evidence="4">Chitobiosyldiphosphodolichol beta-mannosyltransferase</fullName>
        <ecNumber evidence="3">2.4.1.142</ecNumber>
    </recommendedName>
</protein>
<dbReference type="GO" id="GO:0005789">
    <property type="term" value="C:endoplasmic reticulum membrane"/>
    <property type="evidence" value="ECO:0007669"/>
    <property type="project" value="UniProtKB-SubCell"/>
</dbReference>
<evidence type="ECO:0000313" key="15">
    <source>
        <dbReference type="Proteomes" id="UP000724874"/>
    </source>
</evidence>
<gene>
    <name evidence="14" type="ORF">CPB84DRAFT_1886251</name>
</gene>
<evidence type="ECO:0000256" key="4">
    <source>
        <dbReference type="ARBA" id="ARBA00015841"/>
    </source>
</evidence>
<comment type="caution">
    <text evidence="14">The sequence shown here is derived from an EMBL/GenBank/DDBJ whole genome shotgun (WGS) entry which is preliminary data.</text>
</comment>
<dbReference type="Pfam" id="PF13692">
    <property type="entry name" value="Glyco_trans_1_4"/>
    <property type="match status" value="1"/>
</dbReference>
<dbReference type="GO" id="GO:0004578">
    <property type="term" value="F:chitobiosyldiphosphodolichol beta-mannosyltransferase activity"/>
    <property type="evidence" value="ECO:0007669"/>
    <property type="project" value="UniProtKB-EC"/>
</dbReference>
<organism evidence="14 15">
    <name type="scientific">Gymnopilus junonius</name>
    <name type="common">Spectacular rustgill mushroom</name>
    <name type="synonym">Gymnopilus spectabilis subsp. junonius</name>
    <dbReference type="NCBI Taxonomy" id="109634"/>
    <lineage>
        <taxon>Eukaryota</taxon>
        <taxon>Fungi</taxon>
        <taxon>Dikarya</taxon>
        <taxon>Basidiomycota</taxon>
        <taxon>Agaricomycotina</taxon>
        <taxon>Agaricomycetes</taxon>
        <taxon>Agaricomycetidae</taxon>
        <taxon>Agaricales</taxon>
        <taxon>Agaricineae</taxon>
        <taxon>Hymenogastraceae</taxon>
        <taxon>Gymnopilus</taxon>
    </lineage>
</organism>
<keyword evidence="8" id="KW-0256">Endoplasmic reticulum</keyword>
<evidence type="ECO:0000256" key="5">
    <source>
        <dbReference type="ARBA" id="ARBA00022676"/>
    </source>
</evidence>
<evidence type="ECO:0000256" key="1">
    <source>
        <dbReference type="ARBA" id="ARBA00004389"/>
    </source>
</evidence>
<keyword evidence="6" id="KW-0808">Transferase</keyword>
<dbReference type="AlphaFoldDB" id="A0A9P5P240"/>
<keyword evidence="15" id="KW-1185">Reference proteome</keyword>
<reference evidence="14" key="1">
    <citation type="submission" date="2020-11" db="EMBL/GenBank/DDBJ databases">
        <authorList>
            <consortium name="DOE Joint Genome Institute"/>
            <person name="Ahrendt S."/>
            <person name="Riley R."/>
            <person name="Andreopoulos W."/>
            <person name="LaButti K."/>
            <person name="Pangilinan J."/>
            <person name="Ruiz-duenas F.J."/>
            <person name="Barrasa J.M."/>
            <person name="Sanchez-Garcia M."/>
            <person name="Camarero S."/>
            <person name="Miyauchi S."/>
            <person name="Serrano A."/>
            <person name="Linde D."/>
            <person name="Babiker R."/>
            <person name="Drula E."/>
            <person name="Ayuso-Fernandez I."/>
            <person name="Pacheco R."/>
            <person name="Padilla G."/>
            <person name="Ferreira P."/>
            <person name="Barriuso J."/>
            <person name="Kellner H."/>
            <person name="Castanera R."/>
            <person name="Alfaro M."/>
            <person name="Ramirez L."/>
            <person name="Pisabarro A.G."/>
            <person name="Kuo A."/>
            <person name="Tritt A."/>
            <person name="Lipzen A."/>
            <person name="He G."/>
            <person name="Yan M."/>
            <person name="Ng V."/>
            <person name="Cullen D."/>
            <person name="Martin F."/>
            <person name="Rosso M.-N."/>
            <person name="Henrissat B."/>
            <person name="Hibbett D."/>
            <person name="Martinez A.T."/>
            <person name="Grigoriev I.V."/>
        </authorList>
    </citation>
    <scope>NUCLEOTIDE SEQUENCE</scope>
    <source>
        <strain evidence="14">AH 44721</strain>
    </source>
</reference>